<protein>
    <submittedName>
        <fullName evidence="2">DUF727 domain-containing protein</fullName>
    </submittedName>
</protein>
<organism evidence="1 2">
    <name type="scientific">Rhabditophanes sp. KR3021</name>
    <dbReference type="NCBI Taxonomy" id="114890"/>
    <lineage>
        <taxon>Eukaryota</taxon>
        <taxon>Metazoa</taxon>
        <taxon>Ecdysozoa</taxon>
        <taxon>Nematoda</taxon>
        <taxon>Chromadorea</taxon>
        <taxon>Rhabditida</taxon>
        <taxon>Tylenchina</taxon>
        <taxon>Panagrolaimomorpha</taxon>
        <taxon>Strongyloidoidea</taxon>
        <taxon>Alloionematidae</taxon>
        <taxon>Rhabditophanes</taxon>
    </lineage>
</organism>
<sequence>MSSIPRNTGLNANELANSLGVSPLYKQHDDHRWQTAAHVYNSSRAHSPIPNQIAAPIMSNQEELCFLNKEQKNTLILRSHLEYQRAKSASQQQSESTPFSLEEIADANRKTHSKFGSVKNVADHEGPLELEAIAAVHELANLVESVSVSEMLPKTPSLIFLIIKTVEDDSYTLELTMKGWRVASKHTDSMNGDYNQMELHTRYFHNAKELVEFISPGCKNHFNQTLAKRLSSLKEMEVREGSMLSGDSSASNTIQYLPRPAFSLRSVSAPDGDTGESNKPIANEKLSIISDYIFEMQ</sequence>
<accession>A0AC35U627</accession>
<reference evidence="2" key="1">
    <citation type="submission" date="2016-11" db="UniProtKB">
        <authorList>
            <consortium name="WormBaseParasite"/>
        </authorList>
    </citation>
    <scope>IDENTIFICATION</scope>
    <source>
        <strain evidence="2">KR3021</strain>
    </source>
</reference>
<evidence type="ECO:0000313" key="1">
    <source>
        <dbReference type="Proteomes" id="UP000095286"/>
    </source>
</evidence>
<name>A0AC35U627_9BILA</name>
<evidence type="ECO:0000313" key="2">
    <source>
        <dbReference type="WBParaSite" id="RSKR_0000802600.1"/>
    </source>
</evidence>
<dbReference type="Proteomes" id="UP000095286">
    <property type="component" value="Unplaced"/>
</dbReference>
<proteinExistence type="predicted"/>
<dbReference type="WBParaSite" id="RSKR_0000802600.1">
    <property type="protein sequence ID" value="RSKR_0000802600.1"/>
    <property type="gene ID" value="RSKR_0000802600"/>
</dbReference>